<proteinExistence type="predicted"/>
<name>A0A0E9UI39_ANGAN</name>
<reference evidence="1" key="2">
    <citation type="journal article" date="2015" name="Fish Shellfish Immunol.">
        <title>Early steps in the European eel (Anguilla anguilla)-Vibrio vulnificus interaction in the gills: Role of the RtxA13 toxin.</title>
        <authorList>
            <person name="Callol A."/>
            <person name="Pajuelo D."/>
            <person name="Ebbesson L."/>
            <person name="Teles M."/>
            <person name="MacKenzie S."/>
            <person name="Amaro C."/>
        </authorList>
    </citation>
    <scope>NUCLEOTIDE SEQUENCE</scope>
</reference>
<organism evidence="1">
    <name type="scientific">Anguilla anguilla</name>
    <name type="common">European freshwater eel</name>
    <name type="synonym">Muraena anguilla</name>
    <dbReference type="NCBI Taxonomy" id="7936"/>
    <lineage>
        <taxon>Eukaryota</taxon>
        <taxon>Metazoa</taxon>
        <taxon>Chordata</taxon>
        <taxon>Craniata</taxon>
        <taxon>Vertebrata</taxon>
        <taxon>Euteleostomi</taxon>
        <taxon>Actinopterygii</taxon>
        <taxon>Neopterygii</taxon>
        <taxon>Teleostei</taxon>
        <taxon>Anguilliformes</taxon>
        <taxon>Anguillidae</taxon>
        <taxon>Anguilla</taxon>
    </lineage>
</organism>
<accession>A0A0E9UI39</accession>
<sequence length="31" mass="3975">MRIIQWEVDPFLIDRCYKQWDSQHKRGKRQL</sequence>
<protein>
    <submittedName>
        <fullName evidence="1">Uncharacterized protein</fullName>
    </submittedName>
</protein>
<reference evidence="1" key="1">
    <citation type="submission" date="2014-11" db="EMBL/GenBank/DDBJ databases">
        <authorList>
            <person name="Amaro Gonzalez C."/>
        </authorList>
    </citation>
    <scope>NUCLEOTIDE SEQUENCE</scope>
</reference>
<evidence type="ECO:0000313" key="1">
    <source>
        <dbReference type="EMBL" id="JAH65406.1"/>
    </source>
</evidence>
<dbReference type="EMBL" id="GBXM01043171">
    <property type="protein sequence ID" value="JAH65406.1"/>
    <property type="molecule type" value="Transcribed_RNA"/>
</dbReference>
<dbReference type="AlphaFoldDB" id="A0A0E9UI39"/>